<feature type="transmembrane region" description="Helical" evidence="8">
    <location>
        <begin position="5"/>
        <end position="22"/>
    </location>
</feature>
<feature type="transmembrane region" description="Helical" evidence="8">
    <location>
        <begin position="237"/>
        <end position="255"/>
    </location>
</feature>
<comment type="similarity">
    <text evidence="2">Belongs to the EamA transporter family.</text>
</comment>
<evidence type="ECO:0000256" key="3">
    <source>
        <dbReference type="ARBA" id="ARBA00022448"/>
    </source>
</evidence>
<evidence type="ECO:0000256" key="2">
    <source>
        <dbReference type="ARBA" id="ARBA00007362"/>
    </source>
</evidence>
<dbReference type="InterPro" id="IPR004626">
    <property type="entry name" value="RarD"/>
</dbReference>
<evidence type="ECO:0000259" key="9">
    <source>
        <dbReference type="Pfam" id="PF00892"/>
    </source>
</evidence>
<evidence type="ECO:0000256" key="4">
    <source>
        <dbReference type="ARBA" id="ARBA00022475"/>
    </source>
</evidence>
<keyword evidence="6 8" id="KW-1133">Transmembrane helix</keyword>
<name>A0A7D5VA27_9NEIS</name>
<dbReference type="KEGG" id="cfon:HZU75_10250"/>
<dbReference type="PANTHER" id="PTHR22911:SF137">
    <property type="entry name" value="SOLUTE CARRIER FAMILY 35 MEMBER G2-RELATED"/>
    <property type="match status" value="1"/>
</dbReference>
<evidence type="ECO:0000256" key="7">
    <source>
        <dbReference type="ARBA" id="ARBA00023136"/>
    </source>
</evidence>
<dbReference type="NCBIfam" id="TIGR00688">
    <property type="entry name" value="rarD"/>
    <property type="match status" value="1"/>
</dbReference>
<gene>
    <name evidence="10" type="primary">rarD</name>
    <name evidence="10" type="ORF">HZU75_10250</name>
</gene>
<keyword evidence="4" id="KW-1003">Cell membrane</keyword>
<feature type="transmembrane region" description="Helical" evidence="8">
    <location>
        <begin position="207"/>
        <end position="225"/>
    </location>
</feature>
<evidence type="ECO:0000256" key="1">
    <source>
        <dbReference type="ARBA" id="ARBA00004651"/>
    </source>
</evidence>
<dbReference type="GO" id="GO:0005886">
    <property type="term" value="C:plasma membrane"/>
    <property type="evidence" value="ECO:0007669"/>
    <property type="project" value="UniProtKB-SubCell"/>
</dbReference>
<evidence type="ECO:0000313" key="10">
    <source>
        <dbReference type="EMBL" id="QLI81891.1"/>
    </source>
</evidence>
<reference evidence="10 11" key="1">
    <citation type="journal article" date="2016" name="Int. J. Syst. Evol. Microbiol.">
        <title>Chitinibacter fontanus sp. nov., isolated from a spring.</title>
        <authorList>
            <person name="Sheu S.Y."/>
            <person name="Li Y.S."/>
            <person name="Young C.C."/>
            <person name="Chen W.M."/>
        </authorList>
    </citation>
    <scope>NUCLEOTIDE SEQUENCE [LARGE SCALE GENOMIC DNA]</scope>
    <source>
        <strain evidence="10 11">STM-7</strain>
    </source>
</reference>
<evidence type="ECO:0000256" key="5">
    <source>
        <dbReference type="ARBA" id="ARBA00022692"/>
    </source>
</evidence>
<dbReference type="EMBL" id="CP058952">
    <property type="protein sequence ID" value="QLI81891.1"/>
    <property type="molecule type" value="Genomic_DNA"/>
</dbReference>
<dbReference type="PANTHER" id="PTHR22911">
    <property type="entry name" value="ACYL-MALONYL CONDENSING ENZYME-RELATED"/>
    <property type="match status" value="1"/>
</dbReference>
<accession>A0A7D5VA27</accession>
<dbReference type="SUPFAM" id="SSF103481">
    <property type="entry name" value="Multidrug resistance efflux transporter EmrE"/>
    <property type="match status" value="2"/>
</dbReference>
<feature type="domain" description="EamA" evidence="9">
    <location>
        <begin position="3"/>
        <end position="137"/>
    </location>
</feature>
<dbReference type="AlphaFoldDB" id="A0A7D5VA27"/>
<sequence>MNSGLVSAVLAYLIWGLFPLYFKTIQFMPAGEIVLHRIVWALTFLLAILFWRKQWAWLRQLNRKLIAGFTLSAVLLSINWLVYIWAANSGRVVDASLGYFINPLINVLLGVLILQERLRVRQWLCIAVAGAGVAWLTLAAGQLPWVALTVATTFGIYGLLRKTASLGALEGLTLETALLFPIAVVGMIILCLTHSGHFNQATGSMQLSVMLAGPITAIPLLLFAGAARKISMTQLGLLQYLAPTVQLLLAIWLWHEPFGHDRMIGFGLIWLALLLFSADSIWHRQRTTQA</sequence>
<evidence type="ECO:0000313" key="11">
    <source>
        <dbReference type="Proteomes" id="UP000510822"/>
    </source>
</evidence>
<keyword evidence="7 8" id="KW-0472">Membrane</keyword>
<dbReference type="InterPro" id="IPR037185">
    <property type="entry name" value="EmrE-like"/>
</dbReference>
<feature type="transmembrane region" description="Helical" evidence="8">
    <location>
        <begin position="121"/>
        <end position="137"/>
    </location>
</feature>
<organism evidence="10 11">
    <name type="scientific">Chitinibacter fontanus</name>
    <dbReference type="NCBI Taxonomy" id="1737446"/>
    <lineage>
        <taxon>Bacteria</taxon>
        <taxon>Pseudomonadati</taxon>
        <taxon>Pseudomonadota</taxon>
        <taxon>Betaproteobacteria</taxon>
        <taxon>Neisseriales</taxon>
        <taxon>Chitinibacteraceae</taxon>
        <taxon>Chitinibacter</taxon>
    </lineage>
</organism>
<feature type="transmembrane region" description="Helical" evidence="8">
    <location>
        <begin position="65"/>
        <end position="85"/>
    </location>
</feature>
<proteinExistence type="inferred from homology"/>
<dbReference type="Pfam" id="PF00892">
    <property type="entry name" value="EamA"/>
    <property type="match status" value="2"/>
</dbReference>
<feature type="transmembrane region" description="Helical" evidence="8">
    <location>
        <begin position="143"/>
        <end position="160"/>
    </location>
</feature>
<feature type="transmembrane region" description="Helical" evidence="8">
    <location>
        <begin position="172"/>
        <end position="195"/>
    </location>
</feature>
<feature type="transmembrane region" description="Helical" evidence="8">
    <location>
        <begin position="34"/>
        <end position="53"/>
    </location>
</feature>
<feature type="transmembrane region" description="Helical" evidence="8">
    <location>
        <begin position="261"/>
        <end position="282"/>
    </location>
</feature>
<keyword evidence="5 8" id="KW-0812">Transmembrane</keyword>
<feature type="domain" description="EamA" evidence="9">
    <location>
        <begin position="146"/>
        <end position="277"/>
    </location>
</feature>
<dbReference type="RefSeq" id="WP_180305998.1">
    <property type="nucleotide sequence ID" value="NZ_CP058952.1"/>
</dbReference>
<evidence type="ECO:0000256" key="6">
    <source>
        <dbReference type="ARBA" id="ARBA00022989"/>
    </source>
</evidence>
<keyword evidence="11" id="KW-1185">Reference proteome</keyword>
<feature type="transmembrane region" description="Helical" evidence="8">
    <location>
        <begin position="97"/>
        <end position="114"/>
    </location>
</feature>
<evidence type="ECO:0000256" key="8">
    <source>
        <dbReference type="SAM" id="Phobius"/>
    </source>
</evidence>
<comment type="subcellular location">
    <subcellularLocation>
        <location evidence="1">Cell membrane</location>
        <topology evidence="1">Multi-pass membrane protein</topology>
    </subcellularLocation>
</comment>
<keyword evidence="3" id="KW-0813">Transport</keyword>
<dbReference type="Proteomes" id="UP000510822">
    <property type="component" value="Chromosome"/>
</dbReference>
<dbReference type="InterPro" id="IPR000620">
    <property type="entry name" value="EamA_dom"/>
</dbReference>
<protein>
    <submittedName>
        <fullName evidence="10">EamA family transporter RarD</fullName>
    </submittedName>
</protein>